<evidence type="ECO:0000256" key="6">
    <source>
        <dbReference type="ARBA" id="ARBA00023015"/>
    </source>
</evidence>
<evidence type="ECO:0000259" key="16">
    <source>
        <dbReference type="PROSITE" id="PS50950"/>
    </source>
</evidence>
<evidence type="ECO:0000256" key="11">
    <source>
        <dbReference type="ARBA" id="ARBA00023306"/>
    </source>
</evidence>
<keyword evidence="10" id="KW-0539">Nucleus</keyword>
<dbReference type="GO" id="GO:0008270">
    <property type="term" value="F:zinc ion binding"/>
    <property type="evidence" value="ECO:0007669"/>
    <property type="project" value="UniProtKB-KW"/>
</dbReference>
<keyword evidence="5" id="KW-0862">Zinc</keyword>
<dbReference type="Pfam" id="PF05485">
    <property type="entry name" value="THAP"/>
    <property type="match status" value="1"/>
</dbReference>
<dbReference type="InterPro" id="IPR013087">
    <property type="entry name" value="Znf_C2H2_type"/>
</dbReference>
<evidence type="ECO:0000256" key="7">
    <source>
        <dbReference type="ARBA" id="ARBA00023054"/>
    </source>
</evidence>
<dbReference type="OrthoDB" id="7312725at2759"/>
<evidence type="ECO:0000256" key="8">
    <source>
        <dbReference type="ARBA" id="ARBA00023125"/>
    </source>
</evidence>
<dbReference type="GO" id="GO:0043565">
    <property type="term" value="F:sequence-specific DNA binding"/>
    <property type="evidence" value="ECO:0007669"/>
    <property type="project" value="InterPro"/>
</dbReference>
<dbReference type="InterPro" id="IPR026516">
    <property type="entry name" value="THAP1/10"/>
</dbReference>
<feature type="compositionally biased region" description="Polar residues" evidence="14">
    <location>
        <begin position="73"/>
        <end position="93"/>
    </location>
</feature>
<evidence type="ECO:0000256" key="3">
    <source>
        <dbReference type="ARBA" id="ARBA00022723"/>
    </source>
</evidence>
<dbReference type="PANTHER" id="PTHR46600:SF1">
    <property type="entry name" value="THAP DOMAIN-CONTAINING PROTEIN 1"/>
    <property type="match status" value="1"/>
</dbReference>
<feature type="region of interest" description="Disordered" evidence="14">
    <location>
        <begin position="72"/>
        <end position="135"/>
    </location>
</feature>
<feature type="compositionally biased region" description="Basic and acidic residues" evidence="14">
    <location>
        <begin position="94"/>
        <end position="109"/>
    </location>
</feature>
<dbReference type="GO" id="GO:0005654">
    <property type="term" value="C:nucleoplasm"/>
    <property type="evidence" value="ECO:0007669"/>
    <property type="project" value="UniProtKB-SubCell"/>
</dbReference>
<keyword evidence="9" id="KW-0804">Transcription</keyword>
<dbReference type="SMART" id="SM00692">
    <property type="entry name" value="DM3"/>
    <property type="match status" value="1"/>
</dbReference>
<evidence type="ECO:0000256" key="13">
    <source>
        <dbReference type="PROSITE-ProRule" id="PRU00309"/>
    </source>
</evidence>
<dbReference type="SMART" id="SM00355">
    <property type="entry name" value="ZnF_C2H2"/>
    <property type="match status" value="4"/>
</dbReference>
<keyword evidence="8 13" id="KW-0238">DNA-binding</keyword>
<feature type="compositionally biased region" description="Basic and acidic residues" evidence="14">
    <location>
        <begin position="125"/>
        <end position="135"/>
    </location>
</feature>
<dbReference type="PROSITE" id="PS50157">
    <property type="entry name" value="ZINC_FINGER_C2H2_2"/>
    <property type="match status" value="1"/>
</dbReference>
<feature type="domain" description="C2H2-type" evidence="15">
    <location>
        <begin position="417"/>
        <end position="444"/>
    </location>
</feature>
<evidence type="ECO:0000256" key="2">
    <source>
        <dbReference type="ARBA" id="ARBA00006177"/>
    </source>
</evidence>
<comment type="similarity">
    <text evidence="2">Belongs to the THAP1 family.</text>
</comment>
<keyword evidence="7" id="KW-0175">Coiled coil</keyword>
<evidence type="ECO:0000256" key="10">
    <source>
        <dbReference type="ARBA" id="ARBA00023242"/>
    </source>
</evidence>
<sequence>MVKSCCVVGCVAKDVTYFRFPNSRTRCKRWMEAIKLASKPSDKSMVCSAHFHPDDYDFVRGKIRLKPKVVPSMIQSEQPKTNQANFRPSNNTHNNDDQEYRIQCDRLDNDGSNNKNDTTSHKKKQTQEKEINRTGEDVNICTGRSSIDKAKLLESVTETVKPSLNTEITITEKDDIEDILTYFHIKQNKQVVERQDAELQREKNKQESARVIGEERDVNGVIDLASFETEAKPVFIEISTDQDKPNGRGSGSPRDCLMVLESVQVDLDPSELMLPDKREEIEEDEAEAIVICDKPDDPISLLTSSDEDDVIIQEPHIETVEVSDETDEDDVPLVKLVKTKSKKKKKRLNPFFRKSKWGDYLYNCTECQYRSDNKFEYEEHVTKHSTVIHMCHICEYITASKALFTNHQKKHKEDKCYECHLCGYKARHKLSLTYHMKSHNSVGDCVESVSEREIPKSNSERTKRRRSRRKEPSDVQKLICSLCGYSTKSKTNLKNHNSARHKVNYS</sequence>
<name>A0A8S3WGI8_PARAO</name>
<accession>A0A8S3WGI8</accession>
<protein>
    <submittedName>
        <fullName evidence="17">(apollo) hypothetical protein</fullName>
    </submittedName>
</protein>
<keyword evidence="3" id="KW-0479">Metal-binding</keyword>
<feature type="region of interest" description="Disordered" evidence="14">
    <location>
        <begin position="453"/>
        <end position="473"/>
    </location>
</feature>
<organism evidence="17 18">
    <name type="scientific">Parnassius apollo</name>
    <name type="common">Apollo butterfly</name>
    <name type="synonym">Papilio apollo</name>
    <dbReference type="NCBI Taxonomy" id="110799"/>
    <lineage>
        <taxon>Eukaryota</taxon>
        <taxon>Metazoa</taxon>
        <taxon>Ecdysozoa</taxon>
        <taxon>Arthropoda</taxon>
        <taxon>Hexapoda</taxon>
        <taxon>Insecta</taxon>
        <taxon>Pterygota</taxon>
        <taxon>Neoptera</taxon>
        <taxon>Endopterygota</taxon>
        <taxon>Lepidoptera</taxon>
        <taxon>Glossata</taxon>
        <taxon>Ditrysia</taxon>
        <taxon>Papilionoidea</taxon>
        <taxon>Papilionidae</taxon>
        <taxon>Parnassiinae</taxon>
        <taxon>Parnassini</taxon>
        <taxon>Parnassius</taxon>
        <taxon>Parnassius</taxon>
    </lineage>
</organism>
<evidence type="ECO:0000256" key="4">
    <source>
        <dbReference type="ARBA" id="ARBA00022771"/>
    </source>
</evidence>
<dbReference type="SMART" id="SM00980">
    <property type="entry name" value="THAP"/>
    <property type="match status" value="1"/>
</dbReference>
<keyword evidence="6" id="KW-0805">Transcription regulation</keyword>
<feature type="domain" description="THAP-type" evidence="16">
    <location>
        <begin position="1"/>
        <end position="74"/>
    </location>
</feature>
<keyword evidence="11" id="KW-0131">Cell cycle</keyword>
<comment type="subcellular location">
    <subcellularLocation>
        <location evidence="1">Nucleus</location>
        <location evidence="1">Nucleoplasm</location>
    </subcellularLocation>
</comment>
<dbReference type="EMBL" id="CAJQZP010000341">
    <property type="protein sequence ID" value="CAG4957346.1"/>
    <property type="molecule type" value="Genomic_DNA"/>
</dbReference>
<evidence type="ECO:0000256" key="12">
    <source>
        <dbReference type="PROSITE-ProRule" id="PRU00042"/>
    </source>
</evidence>
<evidence type="ECO:0000256" key="1">
    <source>
        <dbReference type="ARBA" id="ARBA00004642"/>
    </source>
</evidence>
<evidence type="ECO:0000259" key="15">
    <source>
        <dbReference type="PROSITE" id="PS50157"/>
    </source>
</evidence>
<dbReference type="PROSITE" id="PS50950">
    <property type="entry name" value="ZF_THAP"/>
    <property type="match status" value="1"/>
</dbReference>
<evidence type="ECO:0000256" key="9">
    <source>
        <dbReference type="ARBA" id="ARBA00023163"/>
    </source>
</evidence>
<evidence type="ECO:0000313" key="17">
    <source>
        <dbReference type="EMBL" id="CAG4957346.1"/>
    </source>
</evidence>
<gene>
    <name evidence="17" type="ORF">PAPOLLO_LOCUS5698</name>
</gene>
<keyword evidence="4 12" id="KW-0863">Zinc-finger</keyword>
<comment type="caution">
    <text evidence="17">The sequence shown here is derived from an EMBL/GenBank/DDBJ whole genome shotgun (WGS) entry which is preliminary data.</text>
</comment>
<evidence type="ECO:0000256" key="14">
    <source>
        <dbReference type="SAM" id="MobiDB-lite"/>
    </source>
</evidence>
<dbReference type="AlphaFoldDB" id="A0A8S3WGI8"/>
<dbReference type="InterPro" id="IPR006612">
    <property type="entry name" value="THAP_Znf"/>
</dbReference>
<evidence type="ECO:0000313" key="18">
    <source>
        <dbReference type="Proteomes" id="UP000691718"/>
    </source>
</evidence>
<proteinExistence type="inferred from homology"/>
<evidence type="ECO:0000256" key="5">
    <source>
        <dbReference type="ARBA" id="ARBA00022833"/>
    </source>
</evidence>
<dbReference type="PANTHER" id="PTHR46600">
    <property type="entry name" value="THAP DOMAIN-CONTAINING"/>
    <property type="match status" value="1"/>
</dbReference>
<reference evidence="17" key="1">
    <citation type="submission" date="2021-04" db="EMBL/GenBank/DDBJ databases">
        <authorList>
            <person name="Tunstrom K."/>
        </authorList>
    </citation>
    <scope>NUCLEOTIDE SEQUENCE</scope>
</reference>
<dbReference type="Proteomes" id="UP000691718">
    <property type="component" value="Unassembled WGS sequence"/>
</dbReference>
<keyword evidence="18" id="KW-1185">Reference proteome</keyword>